<accession>A0ABW3M2G5</accession>
<evidence type="ECO:0000313" key="2">
    <source>
        <dbReference type="EMBL" id="MFD1044487.1"/>
    </source>
</evidence>
<name>A0ABW3M2G5_9PSEU</name>
<gene>
    <name evidence="2" type="ORF">ACFQ1S_02220</name>
</gene>
<sequence>MKKIINDPSTVVEESLRGLALAHADLLKVRTDPAVIYRADAPVP</sequence>
<feature type="domain" description="DhaK" evidence="1">
    <location>
        <begin position="7"/>
        <end position="44"/>
    </location>
</feature>
<dbReference type="EMBL" id="JBHTIS010000064">
    <property type="protein sequence ID" value="MFD1044487.1"/>
    <property type="molecule type" value="Genomic_DNA"/>
</dbReference>
<dbReference type="Proteomes" id="UP001597045">
    <property type="component" value="Unassembled WGS sequence"/>
</dbReference>
<keyword evidence="2" id="KW-0418">Kinase</keyword>
<proteinExistence type="predicted"/>
<reference evidence="3" key="1">
    <citation type="journal article" date="2019" name="Int. J. Syst. Evol. Microbiol.">
        <title>The Global Catalogue of Microorganisms (GCM) 10K type strain sequencing project: providing services to taxonomists for standard genome sequencing and annotation.</title>
        <authorList>
            <consortium name="The Broad Institute Genomics Platform"/>
            <consortium name="The Broad Institute Genome Sequencing Center for Infectious Disease"/>
            <person name="Wu L."/>
            <person name="Ma J."/>
        </authorList>
    </citation>
    <scope>NUCLEOTIDE SEQUENCE [LARGE SCALE GENOMIC DNA]</scope>
    <source>
        <strain evidence="3">JCM 31486</strain>
    </source>
</reference>
<keyword evidence="2" id="KW-0808">Transferase</keyword>
<comment type="caution">
    <text evidence="2">The sequence shown here is derived from an EMBL/GenBank/DDBJ whole genome shotgun (WGS) entry which is preliminary data.</text>
</comment>
<dbReference type="InterPro" id="IPR004006">
    <property type="entry name" value="DhaK_dom"/>
</dbReference>
<feature type="non-terminal residue" evidence="2">
    <location>
        <position position="44"/>
    </location>
</feature>
<dbReference type="PROSITE" id="PS51481">
    <property type="entry name" value="DHAK"/>
    <property type="match status" value="1"/>
</dbReference>
<protein>
    <submittedName>
        <fullName evidence="2">Dihydroxyacetone kinase subunit DhaK</fullName>
    </submittedName>
</protein>
<keyword evidence="3" id="KW-1185">Reference proteome</keyword>
<evidence type="ECO:0000313" key="3">
    <source>
        <dbReference type="Proteomes" id="UP001597045"/>
    </source>
</evidence>
<dbReference type="GO" id="GO:0016301">
    <property type="term" value="F:kinase activity"/>
    <property type="evidence" value="ECO:0007669"/>
    <property type="project" value="UniProtKB-KW"/>
</dbReference>
<evidence type="ECO:0000259" key="1">
    <source>
        <dbReference type="PROSITE" id="PS51481"/>
    </source>
</evidence>
<organism evidence="2 3">
    <name type="scientific">Kibdelosporangium lantanae</name>
    <dbReference type="NCBI Taxonomy" id="1497396"/>
    <lineage>
        <taxon>Bacteria</taxon>
        <taxon>Bacillati</taxon>
        <taxon>Actinomycetota</taxon>
        <taxon>Actinomycetes</taxon>
        <taxon>Pseudonocardiales</taxon>
        <taxon>Pseudonocardiaceae</taxon>
        <taxon>Kibdelosporangium</taxon>
    </lineage>
</organism>